<comment type="subunit">
    <text evidence="5">Monomer.</text>
</comment>
<keyword evidence="3 5" id="KW-0093">Biotin biosynthesis</keyword>
<proteinExistence type="inferred from homology"/>
<dbReference type="STRING" id="395493.BegalDRAFT_3506"/>
<keyword evidence="1 5" id="KW-0719">Serine esterase</keyword>
<comment type="catalytic activity">
    <reaction evidence="5">
        <text>6-carboxyhexanoyl-[ACP] methyl ester + H2O = 6-carboxyhexanoyl-[ACP] + methanol + H(+)</text>
        <dbReference type="Rhea" id="RHEA:42700"/>
        <dbReference type="Rhea" id="RHEA-COMP:9955"/>
        <dbReference type="Rhea" id="RHEA-COMP:10186"/>
        <dbReference type="ChEBI" id="CHEBI:15377"/>
        <dbReference type="ChEBI" id="CHEBI:15378"/>
        <dbReference type="ChEBI" id="CHEBI:17790"/>
        <dbReference type="ChEBI" id="CHEBI:78846"/>
        <dbReference type="ChEBI" id="CHEBI:82735"/>
        <dbReference type="EC" id="3.1.1.85"/>
    </reaction>
</comment>
<dbReference type="GO" id="GO:0005737">
    <property type="term" value="C:cytoplasm"/>
    <property type="evidence" value="ECO:0007669"/>
    <property type="project" value="UniProtKB-SubCell"/>
</dbReference>
<dbReference type="UniPathway" id="UPA00078"/>
<dbReference type="Gene3D" id="3.40.50.1820">
    <property type="entry name" value="alpha/beta hydrolase"/>
    <property type="match status" value="1"/>
</dbReference>
<evidence type="ECO:0000256" key="3">
    <source>
        <dbReference type="ARBA" id="ARBA00022756"/>
    </source>
</evidence>
<feature type="active site" description="Nucleophile" evidence="5">
    <location>
        <position position="82"/>
    </location>
</feature>
<name>I3CL23_9GAMM</name>
<keyword evidence="2 5" id="KW-0963">Cytoplasm</keyword>
<comment type="function">
    <text evidence="5">The physiological role of BioH is to remove the methyl group introduced by BioC when the pimeloyl moiety is complete. It allows to synthesize pimeloyl-ACP via the fatty acid synthetic pathway through the hydrolysis of the ester bonds of pimeloyl-ACP esters.</text>
</comment>
<keyword evidence="8" id="KW-1185">Reference proteome</keyword>
<dbReference type="SUPFAM" id="SSF53474">
    <property type="entry name" value="alpha/beta-Hydrolases"/>
    <property type="match status" value="1"/>
</dbReference>
<dbReference type="eggNOG" id="COG2267">
    <property type="taxonomic scope" value="Bacteria"/>
</dbReference>
<dbReference type="GO" id="GO:0090499">
    <property type="term" value="F:pimelyl-[acyl-carrier protein] methyl ester esterase activity"/>
    <property type="evidence" value="ECO:0007669"/>
    <property type="project" value="UniProtKB-EC"/>
</dbReference>
<reference evidence="7 8" key="1">
    <citation type="submission" date="2011-11" db="EMBL/GenBank/DDBJ databases">
        <title>Improved High-Quality Draft sequence of Beggiatoa alba B18lD.</title>
        <authorList>
            <consortium name="US DOE Joint Genome Institute"/>
            <person name="Lucas S."/>
            <person name="Han J."/>
            <person name="Lapidus A."/>
            <person name="Cheng J.-F."/>
            <person name="Goodwin L."/>
            <person name="Pitluck S."/>
            <person name="Peters L."/>
            <person name="Mikhailova N."/>
            <person name="Held B."/>
            <person name="Detter J.C."/>
            <person name="Han C."/>
            <person name="Tapia R."/>
            <person name="Land M."/>
            <person name="Hauser L."/>
            <person name="Kyrpides N."/>
            <person name="Ivanova N."/>
            <person name="Pagani I."/>
            <person name="Samuel K."/>
            <person name="Teske A."/>
            <person name="Mueller J."/>
            <person name="Woyke T."/>
        </authorList>
    </citation>
    <scope>NUCLEOTIDE SEQUENCE [LARGE SCALE GENOMIC DNA]</scope>
    <source>
        <strain evidence="7 8">B18LD</strain>
    </source>
</reference>
<dbReference type="Pfam" id="PF12697">
    <property type="entry name" value="Abhydrolase_6"/>
    <property type="match status" value="1"/>
</dbReference>
<feature type="domain" description="AB hydrolase-1" evidence="6">
    <location>
        <begin position="17"/>
        <end position="246"/>
    </location>
</feature>
<keyword evidence="4 5" id="KW-0378">Hydrolase</keyword>
<dbReference type="EC" id="3.1.1.85" evidence="5"/>
<feature type="binding site" evidence="5">
    <location>
        <position position="23"/>
    </location>
    <ligand>
        <name>substrate</name>
    </ligand>
</feature>
<dbReference type="OrthoDB" id="9780744at2"/>
<dbReference type="EMBL" id="JH600070">
    <property type="protein sequence ID" value="EIJ44316.1"/>
    <property type="molecule type" value="Genomic_DNA"/>
</dbReference>
<comment type="subcellular location">
    <subcellularLocation>
        <location evidence="5">Cytoplasm</location>
    </subcellularLocation>
</comment>
<gene>
    <name evidence="5" type="primary">bioH</name>
    <name evidence="7" type="ORF">BegalDRAFT_3506</name>
</gene>
<dbReference type="RefSeq" id="WP_002692276.1">
    <property type="nucleotide sequence ID" value="NZ_JH600070.1"/>
</dbReference>
<dbReference type="AlphaFoldDB" id="I3CL23"/>
<comment type="similarity">
    <text evidence="5">Belongs to the AB hydrolase superfamily. Carboxylesterase BioH family.</text>
</comment>
<sequence length="260" mass="29300">MSVNSLYIKEQGQGHPLILLHGWGFNHVIWDEIATQLANQWHVYQVDLPGHGKSPLCDYELSTICRLLVDKLPQPAIWIGWSLGGLFAMAIATRYPKAVRALGLVASSPRFITAEDWSCAMTIPVLQKFEQNLQLDMVTTLKRFLALQVQNSPTARDQLRQLYQLFQQAGYPQADALQGGLYLLRSVDLRETLINITCPAWSCLGQHDALVPIAIQHAYPHYLPSLEIDCIPSAAHIPFLSHPDIFLQHLSQFFTRHGLN</sequence>
<protein>
    <recommendedName>
        <fullName evidence="5">Pimeloyl-[acyl-carrier protein] methyl ester esterase</fullName>
        <ecNumber evidence="5">3.1.1.85</ecNumber>
    </recommendedName>
    <alternativeName>
        <fullName evidence="5">Biotin synthesis protein BioH</fullName>
    </alternativeName>
    <alternativeName>
        <fullName evidence="5">Carboxylesterase BioH</fullName>
    </alternativeName>
</protein>
<comment type="pathway">
    <text evidence="5">Cofactor biosynthesis; biotin biosynthesis.</text>
</comment>
<dbReference type="GO" id="GO:0009102">
    <property type="term" value="P:biotin biosynthetic process"/>
    <property type="evidence" value="ECO:0007669"/>
    <property type="project" value="UniProtKB-UniRule"/>
</dbReference>
<dbReference type="GO" id="GO:0016740">
    <property type="term" value="F:transferase activity"/>
    <property type="evidence" value="ECO:0007669"/>
    <property type="project" value="UniProtKB-KW"/>
</dbReference>
<dbReference type="InterPro" id="IPR010076">
    <property type="entry name" value="BioH"/>
</dbReference>
<dbReference type="PANTHER" id="PTHR43194:SF5">
    <property type="entry name" value="PIMELOYL-[ACYL-CARRIER PROTEIN] METHYL ESTER ESTERASE"/>
    <property type="match status" value="1"/>
</dbReference>
<dbReference type="HAMAP" id="MF_01260">
    <property type="entry name" value="Carboxylester"/>
    <property type="match status" value="1"/>
</dbReference>
<feature type="binding site" evidence="5">
    <location>
        <begin position="82"/>
        <end position="83"/>
    </location>
    <ligand>
        <name>substrate</name>
    </ligand>
</feature>
<dbReference type="Proteomes" id="UP000005744">
    <property type="component" value="Unassembled WGS sequence"/>
</dbReference>
<feature type="binding site" evidence="5">
    <location>
        <position position="236"/>
    </location>
    <ligand>
        <name>substrate</name>
    </ligand>
</feature>
<evidence type="ECO:0000313" key="7">
    <source>
        <dbReference type="EMBL" id="EIJ44316.1"/>
    </source>
</evidence>
<evidence type="ECO:0000313" key="8">
    <source>
        <dbReference type="Proteomes" id="UP000005744"/>
    </source>
</evidence>
<dbReference type="PANTHER" id="PTHR43194">
    <property type="entry name" value="HYDROLASE ALPHA/BETA FOLD FAMILY"/>
    <property type="match status" value="1"/>
</dbReference>
<dbReference type="HOGENOM" id="CLU_020336_12_2_6"/>
<evidence type="ECO:0000256" key="4">
    <source>
        <dbReference type="ARBA" id="ARBA00022801"/>
    </source>
</evidence>
<dbReference type="InterPro" id="IPR050228">
    <property type="entry name" value="Carboxylesterase_BioH"/>
</dbReference>
<feature type="active site" evidence="5">
    <location>
        <position position="208"/>
    </location>
</feature>
<dbReference type="NCBIfam" id="TIGR01738">
    <property type="entry name" value="bioH"/>
    <property type="match status" value="1"/>
</dbReference>
<evidence type="ECO:0000256" key="2">
    <source>
        <dbReference type="ARBA" id="ARBA00022490"/>
    </source>
</evidence>
<dbReference type="InterPro" id="IPR000073">
    <property type="entry name" value="AB_hydrolase_1"/>
</dbReference>
<feature type="active site" evidence="5">
    <location>
        <position position="236"/>
    </location>
</feature>
<feature type="binding site" evidence="5">
    <location>
        <begin position="144"/>
        <end position="148"/>
    </location>
    <ligand>
        <name>substrate</name>
    </ligand>
</feature>
<dbReference type="InterPro" id="IPR029058">
    <property type="entry name" value="AB_hydrolase_fold"/>
</dbReference>
<organism evidence="7 8">
    <name type="scientific">Beggiatoa alba B18LD</name>
    <dbReference type="NCBI Taxonomy" id="395493"/>
    <lineage>
        <taxon>Bacteria</taxon>
        <taxon>Pseudomonadati</taxon>
        <taxon>Pseudomonadota</taxon>
        <taxon>Gammaproteobacteria</taxon>
        <taxon>Thiotrichales</taxon>
        <taxon>Thiotrichaceae</taxon>
        <taxon>Beggiatoa</taxon>
    </lineage>
</organism>
<evidence type="ECO:0000256" key="5">
    <source>
        <dbReference type="HAMAP-Rule" id="MF_01260"/>
    </source>
</evidence>
<keyword evidence="7" id="KW-0808">Transferase</keyword>
<evidence type="ECO:0000256" key="1">
    <source>
        <dbReference type="ARBA" id="ARBA00022487"/>
    </source>
</evidence>
<accession>I3CL23</accession>
<evidence type="ECO:0000259" key="6">
    <source>
        <dbReference type="Pfam" id="PF12697"/>
    </source>
</evidence>